<feature type="region of interest" description="Disordered" evidence="2">
    <location>
        <begin position="1975"/>
        <end position="1996"/>
    </location>
</feature>
<evidence type="ECO:0000256" key="1">
    <source>
        <dbReference type="SAM" id="Coils"/>
    </source>
</evidence>
<accession>A0A6J1X8N6</accession>
<dbReference type="InParanoid" id="A0A6J1X8N6"/>
<feature type="region of interest" description="Disordered" evidence="2">
    <location>
        <begin position="916"/>
        <end position="956"/>
    </location>
</feature>
<feature type="compositionally biased region" description="Basic and acidic residues" evidence="2">
    <location>
        <begin position="2059"/>
        <end position="2070"/>
    </location>
</feature>
<evidence type="ECO:0000313" key="4">
    <source>
        <dbReference type="RefSeq" id="XP_026763950.2"/>
    </source>
</evidence>
<feature type="region of interest" description="Disordered" evidence="2">
    <location>
        <begin position="2036"/>
        <end position="2070"/>
    </location>
</feature>
<reference evidence="4" key="1">
    <citation type="submission" date="2025-08" db="UniProtKB">
        <authorList>
            <consortium name="RefSeq"/>
        </authorList>
    </citation>
    <scope>IDENTIFICATION</scope>
    <source>
        <tissue evidence="4">Whole larvae</tissue>
    </source>
</reference>
<keyword evidence="3" id="KW-1185">Reference proteome</keyword>
<evidence type="ECO:0000256" key="2">
    <source>
        <dbReference type="SAM" id="MobiDB-lite"/>
    </source>
</evidence>
<dbReference type="RefSeq" id="XP_026763950.2">
    <property type="nucleotide sequence ID" value="XM_026908149.3"/>
</dbReference>
<feature type="compositionally biased region" description="Polar residues" evidence="2">
    <location>
        <begin position="1353"/>
        <end position="1366"/>
    </location>
</feature>
<feature type="region of interest" description="Disordered" evidence="2">
    <location>
        <begin position="1327"/>
        <end position="1372"/>
    </location>
</feature>
<feature type="compositionally biased region" description="Polar residues" evidence="2">
    <location>
        <begin position="158"/>
        <end position="175"/>
    </location>
</feature>
<gene>
    <name evidence="4" type="primary">LOC113522464</name>
</gene>
<evidence type="ECO:0000313" key="3">
    <source>
        <dbReference type="Proteomes" id="UP001652740"/>
    </source>
</evidence>
<dbReference type="KEGG" id="gmw:113522464"/>
<feature type="coiled-coil region" evidence="1">
    <location>
        <begin position="1649"/>
        <end position="1676"/>
    </location>
</feature>
<dbReference type="Proteomes" id="UP001652740">
    <property type="component" value="Unplaced"/>
</dbReference>
<proteinExistence type="predicted"/>
<feature type="region of interest" description="Disordered" evidence="2">
    <location>
        <begin position="465"/>
        <end position="499"/>
    </location>
</feature>
<feature type="region of interest" description="Disordered" evidence="2">
    <location>
        <begin position="653"/>
        <end position="685"/>
    </location>
</feature>
<protein>
    <submittedName>
        <fullName evidence="4">Uncharacterized protein LOC113522464</fullName>
    </submittedName>
</protein>
<dbReference type="GeneID" id="113522464"/>
<feature type="coiled-coil region" evidence="1">
    <location>
        <begin position="104"/>
        <end position="131"/>
    </location>
</feature>
<organism evidence="3 4">
    <name type="scientific">Galleria mellonella</name>
    <name type="common">Greater wax moth</name>
    <dbReference type="NCBI Taxonomy" id="7137"/>
    <lineage>
        <taxon>Eukaryota</taxon>
        <taxon>Metazoa</taxon>
        <taxon>Ecdysozoa</taxon>
        <taxon>Arthropoda</taxon>
        <taxon>Hexapoda</taxon>
        <taxon>Insecta</taxon>
        <taxon>Pterygota</taxon>
        <taxon>Neoptera</taxon>
        <taxon>Endopterygota</taxon>
        <taxon>Lepidoptera</taxon>
        <taxon>Glossata</taxon>
        <taxon>Ditrysia</taxon>
        <taxon>Pyraloidea</taxon>
        <taxon>Pyralidae</taxon>
        <taxon>Galleriinae</taxon>
        <taxon>Galleria</taxon>
    </lineage>
</organism>
<feature type="region of interest" description="Disordered" evidence="2">
    <location>
        <begin position="211"/>
        <end position="239"/>
    </location>
</feature>
<feature type="compositionally biased region" description="Basic and acidic residues" evidence="2">
    <location>
        <begin position="1975"/>
        <end position="1993"/>
    </location>
</feature>
<name>A0A6J1X8N6_GALME</name>
<feature type="region of interest" description="Disordered" evidence="2">
    <location>
        <begin position="1498"/>
        <end position="1520"/>
    </location>
</feature>
<feature type="compositionally biased region" description="Basic and acidic residues" evidence="2">
    <location>
        <begin position="1339"/>
        <end position="1352"/>
    </location>
</feature>
<dbReference type="FunCoup" id="A0A6J1X8N6">
    <property type="interactions" value="7"/>
</dbReference>
<feature type="compositionally biased region" description="Basic and acidic residues" evidence="2">
    <location>
        <begin position="657"/>
        <end position="685"/>
    </location>
</feature>
<feature type="compositionally biased region" description="Basic and acidic residues" evidence="2">
    <location>
        <begin position="916"/>
        <end position="932"/>
    </location>
</feature>
<feature type="region of interest" description="Disordered" evidence="2">
    <location>
        <begin position="155"/>
        <end position="184"/>
    </location>
</feature>
<sequence length="2070" mass="232949">MMTTDVEGLKTNEFLRRRKLRLQQVREQSKDIAKKIRQRTKTEKLQNITDIDRKRQKEYFQRQDKLVKKLEHLYAKGIKSVGTSHKNATEVTLLESPEKIDLSKQRGREAVAELRRKKQEKLDEQQKLLSRKVHAREIANEISREKSNAVVNKLLTKPSINTDETNKETNPSVTAEPTIGNDTVKASKEDLTRIDMGTQWDFDVVPNEWEPNIPTLSLPRDDRDSTKDSVNNNMENKSDKSKRLDLFALSEEMPLSLRGGLANIPEERVSVKPSLTLVSEYLKNRGLNLRDTDSGPLKKPSSDLNSIKQTIIRTRASNTGAKGKITEKTATTSSIPSTLAKKNSVTVYNHSTRDMRDIPRGDDELVVPTYQTGEDAYSQAVKETSNEDDKVKEHQKRLQDMRSKIAMTKQNVEKEYNDTISFLNSLPKDKASQPNKVAYMDGRRQQMLNKCKQQKLQHEFKKIEKECRKQSNMDSSSQPPEREKITSKSPSGRGDSFEDRDFQYSWMPVPESDGNLVIHTIPTSVKEGKPGNTVKFSKVDSYHEYRSRHKHTPPTKDTVGQEKQKKVLETVFIENNSDSTDCSSISSDTSSIQNLRLNTTDSKNKNDTDPTLTDTERIVIYKILKSKKKERAKKKEKLITDIAKSLSSLNKNMNLKATKEDKDDDSKEKTTLTSKEPEKENSLDHLQEGVYKTTSEKGDNMTSLYFTDNAQGTTLTEDGVRKGRPCRCGKQLTTDEHRDQESGLQEVGVQQQFSSKSSNICADCKCGSVTSTKCVDNQSTIQPSAATSSSSFKTAAVDKTTAALPDGGFIKLVDDDGQETGKFYIGATGFLKDDAYEVIIQLRKKESMKEDNIKSGAKLTGEKTLLPTQDIQQNDENLRTTTSDIIGDKQKIVNDKCSDNLIDVNATTTSNVKLKKVPENDPKNEEVNKKESQTQIEDSSEEHIISQVSSDPHTEKNYYSNKYCDKGVYTSFQMSYTAPSHVSKLDSDPKPATSACTQTTFSSPNPRPVFIHMSSSTSTAYMSPPEMVLPKFFGHHKDNMYDSESPDEPNIRKEQVYNDESKSCCKHCTHSRKHMRMKDHFHCAAKRKCFKNKLHTPPNTFRSCSLSENKDDISDDKHSHIKKHNCYKCKTQTQSKTCAKSANRKNLKHIAPNLQSSQNLVMHVSSTASSYKNIISNHALKRDSRSNLNPIIKNYVNKLLTLNKEGMKAIEVVNQECSAVTTPGSSIIDMPHNVDGRKPLMENKISLEQIKSSLIQQILNEHGSQIESKNKTSINTINHNMKYKKKACSRISKKRSVHKVKSLNISRNLLRNNKNQPEASDKLYILGSQSIPNRKTHLHKESKDTNSIKTHIDSQSTPSSKQLKNTSKAEQRNVISEKTDIGFINLSKVRDKDNVQKDNKISQKGENNLFIDSFPIPSPKTVTYPANSEIIETPYQSQTQPPMNISTQANRDVDTETNFMKLAENKLHNIEKIADLTEKCTQRLSNLAKVLEEVRKNKSTAYSQVSSSDSASDSDQKLNKKCNMDSEPFHMQTYEPIVEIQNDLENDTPTRNLSSNEGSVAVSDSTKFIPFLIDIPKPAASKYTITPPVTNLDLPIIEEQNIKTRGRPPPALTRINLKHGQEYITPHELSTVVEVDSPMSVKFKNLSSRNNTKCDVEIVESNKEALKNDDDDMQANEKTSNPDVLLQTDENAFKCAHKLSFTDTSDDYKIKMMDLKQFNDIMLKPFISIHEYAKQYNIGSLDDASNIDDIPKDEGLNDELSSMHSDGSLPDVIAELLKRKIISEPFRFDSGSNVNSSTVSSESTSVFALSKMRKEKKKSKVVIQDKENVVETSDTLSFSSNPDLENAFKKLGMGWASSTLKKTKERLALSSSSNTSSSSLSQFKLKSFTHQDIPALVTDSVSSILNVSKKPLQGQLAKEKNKNAGQQTSLTQSMTVKEFLANELANKITFTNKSIRNETEEFVSLFETKMPEELKHSSHMVHEEHSVDSEHNGNRARTSTPVQIFKSMTYHSSSSSNLSNGLFSNVDDLSSVKVTSNSIRNPSTSEKDDLTIPNCSLRTKKDLSDASKSD</sequence>
<keyword evidence="1" id="KW-0175">Coiled coil</keyword>